<organism evidence="2 3">
    <name type="scientific">Cylindrotheca closterium</name>
    <dbReference type="NCBI Taxonomy" id="2856"/>
    <lineage>
        <taxon>Eukaryota</taxon>
        <taxon>Sar</taxon>
        <taxon>Stramenopiles</taxon>
        <taxon>Ochrophyta</taxon>
        <taxon>Bacillariophyta</taxon>
        <taxon>Bacillariophyceae</taxon>
        <taxon>Bacillariophycidae</taxon>
        <taxon>Bacillariales</taxon>
        <taxon>Bacillariaceae</taxon>
        <taxon>Cylindrotheca</taxon>
    </lineage>
</organism>
<dbReference type="AlphaFoldDB" id="A0AAD2FF80"/>
<dbReference type="Proteomes" id="UP001295423">
    <property type="component" value="Unassembled WGS sequence"/>
</dbReference>
<accession>A0AAD2FF80</accession>
<protein>
    <recommendedName>
        <fullName evidence="4">Nucleotide-diphospho-sugar transferase domain-containing protein</fullName>
    </recommendedName>
</protein>
<feature type="chain" id="PRO_5042106306" description="Nucleotide-diphospho-sugar transferase domain-containing protein" evidence="1">
    <location>
        <begin position="23"/>
        <end position="492"/>
    </location>
</feature>
<keyword evidence="3" id="KW-1185">Reference proteome</keyword>
<evidence type="ECO:0008006" key="4">
    <source>
        <dbReference type="Google" id="ProtNLM"/>
    </source>
</evidence>
<keyword evidence="1" id="KW-0732">Signal</keyword>
<dbReference type="EMBL" id="CAKOGP040000335">
    <property type="protein sequence ID" value="CAJ1934474.1"/>
    <property type="molecule type" value="Genomic_DNA"/>
</dbReference>
<sequence length="492" mass="56088">MRCTKLQLLAICTLSILQLTFLFQLNDSGYRSSTLSFAPFEYHNGRARTSESSNRKSLLSDYENVWTLDKEDCQSAARAPMVKNPLEMDENSFQPKHQASSIIEKAQEMQRAQYNRSSFTHFRNNTRWQECLSEAYHSKTPPSSDGKSRLIHRFSHSDMDVVIPTARLTCLNPMAIRNLNYFQGPRRIFIITPFDVSLCSIFEAMAENIVCIPESSFAGHLSVENVTEMIPEELKAGKKRAGWYFQQFIKLGVSQWIDDLSEYYIVWDGDFIPINGRPWVYQRSNQTFLSTDLGIGGGNNNIHLSMSCYKQTYMNFFGNPGHVAPDETSHVVHQMVMRKNEVIHMLVEMTARKTNYTRDNNILGPPATVWAGAIIASVVESFHLPIRHKRKRCDKVGFSEYHSYASFVHDIYGTAAVCQNPTIAFHRTWGPMMPQQTRRSKDTIGACCPTEEWLCDKVQQLGEDITYVGVELGQTDGVDTCGWKSNDSPIYP</sequence>
<feature type="signal peptide" evidence="1">
    <location>
        <begin position="1"/>
        <end position="22"/>
    </location>
</feature>
<evidence type="ECO:0000256" key="1">
    <source>
        <dbReference type="SAM" id="SignalP"/>
    </source>
</evidence>
<name>A0AAD2FF80_9STRA</name>
<comment type="caution">
    <text evidence="2">The sequence shown here is derived from an EMBL/GenBank/DDBJ whole genome shotgun (WGS) entry which is preliminary data.</text>
</comment>
<evidence type="ECO:0000313" key="2">
    <source>
        <dbReference type="EMBL" id="CAJ1934474.1"/>
    </source>
</evidence>
<reference evidence="2" key="1">
    <citation type="submission" date="2023-08" db="EMBL/GenBank/DDBJ databases">
        <authorList>
            <person name="Audoor S."/>
            <person name="Bilcke G."/>
        </authorList>
    </citation>
    <scope>NUCLEOTIDE SEQUENCE</scope>
</reference>
<proteinExistence type="predicted"/>
<evidence type="ECO:0000313" key="3">
    <source>
        <dbReference type="Proteomes" id="UP001295423"/>
    </source>
</evidence>
<gene>
    <name evidence="2" type="ORF">CYCCA115_LOCUS3814</name>
</gene>